<dbReference type="Proteomes" id="UP000324585">
    <property type="component" value="Unassembled WGS sequence"/>
</dbReference>
<evidence type="ECO:0000313" key="2">
    <source>
        <dbReference type="Proteomes" id="UP000324585"/>
    </source>
</evidence>
<protein>
    <submittedName>
        <fullName evidence="1">Uncharacterized protein</fullName>
    </submittedName>
</protein>
<proteinExistence type="predicted"/>
<evidence type="ECO:0000313" key="1">
    <source>
        <dbReference type="EMBL" id="KAA8491221.1"/>
    </source>
</evidence>
<comment type="caution">
    <text evidence="1">The sequence shown here is derived from an EMBL/GenBank/DDBJ whole genome shotgun (WGS) entry which is preliminary data.</text>
</comment>
<organism evidence="1 2">
    <name type="scientific">Porphyridium purpureum</name>
    <name type="common">Red alga</name>
    <name type="synonym">Porphyridium cruentum</name>
    <dbReference type="NCBI Taxonomy" id="35688"/>
    <lineage>
        <taxon>Eukaryota</taxon>
        <taxon>Rhodophyta</taxon>
        <taxon>Bangiophyceae</taxon>
        <taxon>Porphyridiales</taxon>
        <taxon>Porphyridiaceae</taxon>
        <taxon>Porphyridium</taxon>
    </lineage>
</organism>
<gene>
    <name evidence="1" type="ORF">FVE85_9516</name>
</gene>
<keyword evidence="2" id="KW-1185">Reference proteome</keyword>
<dbReference type="AlphaFoldDB" id="A0A5J4YIE8"/>
<reference evidence="2" key="1">
    <citation type="journal article" date="2019" name="Nat. Commun.">
        <title>Expansion of phycobilisome linker gene families in mesophilic red algae.</title>
        <authorList>
            <person name="Lee J."/>
            <person name="Kim D."/>
            <person name="Bhattacharya D."/>
            <person name="Yoon H.S."/>
        </authorList>
    </citation>
    <scope>NUCLEOTIDE SEQUENCE [LARGE SCALE GENOMIC DNA]</scope>
    <source>
        <strain evidence="2">CCMP 1328</strain>
    </source>
</reference>
<name>A0A5J4YIE8_PORPP</name>
<sequence length="189" mass="21648">MFCGREGRVANTSKHKATYFDDTATKRLSRISYFVNRQGRKLLYLPLDASRLHLRVYANASCGTHQDGGSQLGIAIFLGDHTDRAYDHTQAIQAELHAFQIHAKLVLYTDSKHIFDARTYGTTLFEKCMMVRLMSLREGAKGLSITELLRTSGNRNTADTQTEYKLTRRPWTFVQAKGRLFDTCEERLY</sequence>
<dbReference type="EMBL" id="VRMN01000015">
    <property type="protein sequence ID" value="KAA8491221.1"/>
    <property type="molecule type" value="Genomic_DNA"/>
</dbReference>
<accession>A0A5J4YIE8</accession>